<dbReference type="GO" id="GO:0062054">
    <property type="term" value="F:fluoride channel activity"/>
    <property type="evidence" value="ECO:0007669"/>
    <property type="project" value="UniProtKB-UniRule"/>
</dbReference>
<comment type="caution">
    <text evidence="11">The sequence shown here is derived from an EMBL/GenBank/DDBJ whole genome shotgun (WGS) entry which is preliminary data.</text>
</comment>
<comment type="similarity">
    <text evidence="7 10">Belongs to the fluoride channel Fluc/FEX (TC 1.A.43) family.</text>
</comment>
<keyword evidence="6 10" id="KW-0407">Ion channel</keyword>
<protein>
    <recommendedName>
        <fullName evidence="10">Fluoride-specific ion channel FluC</fullName>
    </recommendedName>
</protein>
<dbReference type="GO" id="GO:0046872">
    <property type="term" value="F:metal ion binding"/>
    <property type="evidence" value="ECO:0007669"/>
    <property type="project" value="UniProtKB-KW"/>
</dbReference>
<proteinExistence type="inferred from homology"/>
<evidence type="ECO:0000256" key="6">
    <source>
        <dbReference type="ARBA" id="ARBA00023303"/>
    </source>
</evidence>
<dbReference type="GO" id="GO:0005886">
    <property type="term" value="C:plasma membrane"/>
    <property type="evidence" value="ECO:0007669"/>
    <property type="project" value="UniProtKB-SubCell"/>
</dbReference>
<feature type="binding site" evidence="10">
    <location>
        <position position="69"/>
    </location>
    <ligand>
        <name>Na(+)</name>
        <dbReference type="ChEBI" id="CHEBI:29101"/>
        <note>structural</note>
    </ligand>
</feature>
<comment type="subcellular location">
    <subcellularLocation>
        <location evidence="1 10">Cell membrane</location>
        <topology evidence="1 10">Multi-pass membrane protein</topology>
    </subcellularLocation>
</comment>
<feature type="transmembrane region" description="Helical" evidence="10">
    <location>
        <begin position="97"/>
        <end position="119"/>
    </location>
</feature>
<reference evidence="11 12" key="1">
    <citation type="journal article" date="2016" name="Antonie Van Leeuwenhoek">
        <title>Nocardia donostiensis sp. nov., isolated from human respiratory specimens.</title>
        <authorList>
            <person name="Ercibengoa M."/>
            <person name="Bell M."/>
            <person name="Marimon J.M."/>
            <person name="Humrighouse B."/>
            <person name="Klenk H.P."/>
            <person name="Potter G."/>
            <person name="Perez-Trallero E."/>
        </authorList>
    </citation>
    <scope>NUCLEOTIDE SEQUENCE [LARGE SCALE GENOMIC DNA]</scope>
    <source>
        <strain evidence="11 12">X1655</strain>
    </source>
</reference>
<evidence type="ECO:0000256" key="5">
    <source>
        <dbReference type="ARBA" id="ARBA00023136"/>
    </source>
</evidence>
<evidence type="ECO:0000256" key="10">
    <source>
        <dbReference type="HAMAP-Rule" id="MF_00454"/>
    </source>
</evidence>
<keyword evidence="3 10" id="KW-0812">Transmembrane</keyword>
<feature type="transmembrane region" description="Helical" evidence="10">
    <location>
        <begin position="32"/>
        <end position="51"/>
    </location>
</feature>
<keyword evidence="10" id="KW-0813">Transport</keyword>
<organism evidence="11 12">
    <name type="scientific">Nocardia donostiensis</name>
    <dbReference type="NCBI Taxonomy" id="1538463"/>
    <lineage>
        <taxon>Bacteria</taxon>
        <taxon>Bacillati</taxon>
        <taxon>Actinomycetota</taxon>
        <taxon>Actinomycetes</taxon>
        <taxon>Mycobacteriales</taxon>
        <taxon>Nocardiaceae</taxon>
        <taxon>Nocardia</taxon>
    </lineage>
</organism>
<evidence type="ECO:0000313" key="12">
    <source>
        <dbReference type="Proteomes" id="UP000188836"/>
    </source>
</evidence>
<dbReference type="PANTHER" id="PTHR28259:SF1">
    <property type="entry name" value="FLUORIDE EXPORT PROTEIN 1-RELATED"/>
    <property type="match status" value="1"/>
</dbReference>
<keyword evidence="5 10" id="KW-0472">Membrane</keyword>
<comment type="function">
    <text evidence="9 10">Fluoride-specific ion channel. Important for reducing fluoride concentration in the cell, thus reducing its toxicity.</text>
</comment>
<keyword evidence="12" id="KW-1185">Reference proteome</keyword>
<dbReference type="STRING" id="1538463.B0T36_17105"/>
<dbReference type="GO" id="GO:0140114">
    <property type="term" value="P:cellular detoxification of fluoride"/>
    <property type="evidence" value="ECO:0007669"/>
    <property type="project" value="UniProtKB-UniRule"/>
</dbReference>
<dbReference type="RefSeq" id="WP_077117269.1">
    <property type="nucleotide sequence ID" value="NZ_LOKT01000011.1"/>
</dbReference>
<evidence type="ECO:0000256" key="7">
    <source>
        <dbReference type="ARBA" id="ARBA00035120"/>
    </source>
</evidence>
<gene>
    <name evidence="10" type="primary">fluC</name>
    <name evidence="10" type="synonym">crcB</name>
    <name evidence="11" type="ORF">B0T46_14275</name>
</gene>
<evidence type="ECO:0000313" key="11">
    <source>
        <dbReference type="EMBL" id="ONM48156.1"/>
    </source>
</evidence>
<accession>A0A1V2TF69</accession>
<evidence type="ECO:0000256" key="8">
    <source>
        <dbReference type="ARBA" id="ARBA00035585"/>
    </source>
</evidence>
<keyword evidence="10" id="KW-0406">Ion transport</keyword>
<keyword evidence="10" id="KW-0915">Sodium</keyword>
<comment type="activity regulation">
    <text evidence="10">Na(+) is not transported, but it plays an essential structural role and its presence is essential for fluoride channel function.</text>
</comment>
<dbReference type="Proteomes" id="UP000188836">
    <property type="component" value="Unassembled WGS sequence"/>
</dbReference>
<evidence type="ECO:0000256" key="1">
    <source>
        <dbReference type="ARBA" id="ARBA00004651"/>
    </source>
</evidence>
<keyword evidence="4 10" id="KW-1133">Transmembrane helix</keyword>
<dbReference type="EMBL" id="MUMY01000011">
    <property type="protein sequence ID" value="ONM48156.1"/>
    <property type="molecule type" value="Genomic_DNA"/>
</dbReference>
<keyword evidence="10" id="KW-0479">Metal-binding</keyword>
<dbReference type="HAMAP" id="MF_00454">
    <property type="entry name" value="FluC"/>
    <property type="match status" value="1"/>
</dbReference>
<evidence type="ECO:0000256" key="4">
    <source>
        <dbReference type="ARBA" id="ARBA00022989"/>
    </source>
</evidence>
<dbReference type="OrthoDB" id="5148600at2"/>
<dbReference type="Pfam" id="PF02537">
    <property type="entry name" value="CRCB"/>
    <property type="match status" value="1"/>
</dbReference>
<sequence length="120" mass="12012">MTAAWVAAGGMLGAAARYLPDRTVSARWETKLPLGTLSVSIIGSALLGALIGTETNGLLLADAGTGFCGALTTFSTFGYETIRLAAEGAYVHAVSNIVLNVASCLAVVYTAAATTAGLAS</sequence>
<evidence type="ECO:0000256" key="3">
    <source>
        <dbReference type="ARBA" id="ARBA00022692"/>
    </source>
</evidence>
<feature type="transmembrane region" description="Helical" evidence="10">
    <location>
        <begin position="58"/>
        <end position="77"/>
    </location>
</feature>
<keyword evidence="2 10" id="KW-1003">Cell membrane</keyword>
<evidence type="ECO:0000256" key="2">
    <source>
        <dbReference type="ARBA" id="ARBA00022475"/>
    </source>
</evidence>
<comment type="catalytic activity">
    <reaction evidence="8">
        <text>fluoride(in) = fluoride(out)</text>
        <dbReference type="Rhea" id="RHEA:76159"/>
        <dbReference type="ChEBI" id="CHEBI:17051"/>
    </reaction>
    <physiologicalReaction direction="left-to-right" evidence="8">
        <dbReference type="Rhea" id="RHEA:76160"/>
    </physiologicalReaction>
</comment>
<name>A0A1V2TF69_9NOCA</name>
<dbReference type="PANTHER" id="PTHR28259">
    <property type="entry name" value="FLUORIDE EXPORT PROTEIN 1-RELATED"/>
    <property type="match status" value="1"/>
</dbReference>
<feature type="binding site" evidence="10">
    <location>
        <position position="72"/>
    </location>
    <ligand>
        <name>Na(+)</name>
        <dbReference type="ChEBI" id="CHEBI:29101"/>
        <note>structural</note>
    </ligand>
</feature>
<dbReference type="AlphaFoldDB" id="A0A1V2TF69"/>
<evidence type="ECO:0000256" key="9">
    <source>
        <dbReference type="ARBA" id="ARBA00049940"/>
    </source>
</evidence>
<dbReference type="InterPro" id="IPR003691">
    <property type="entry name" value="FluC"/>
</dbReference>
<dbReference type="NCBIfam" id="TIGR00494">
    <property type="entry name" value="crcB"/>
    <property type="match status" value="1"/>
</dbReference>